<dbReference type="AlphaFoldDB" id="X0ZIT8"/>
<organism evidence="1">
    <name type="scientific">marine sediment metagenome</name>
    <dbReference type="NCBI Taxonomy" id="412755"/>
    <lineage>
        <taxon>unclassified sequences</taxon>
        <taxon>metagenomes</taxon>
        <taxon>ecological metagenomes</taxon>
    </lineage>
</organism>
<dbReference type="EMBL" id="BARS01053050">
    <property type="protein sequence ID" value="GAG48241.1"/>
    <property type="molecule type" value="Genomic_DNA"/>
</dbReference>
<evidence type="ECO:0000313" key="1">
    <source>
        <dbReference type="EMBL" id="GAG48241.1"/>
    </source>
</evidence>
<proteinExistence type="predicted"/>
<comment type="caution">
    <text evidence="1">The sequence shown here is derived from an EMBL/GenBank/DDBJ whole genome shotgun (WGS) entry which is preliminary data.</text>
</comment>
<name>X0ZIT8_9ZZZZ</name>
<protein>
    <submittedName>
        <fullName evidence="1">Uncharacterized protein</fullName>
    </submittedName>
</protein>
<feature type="non-terminal residue" evidence="1">
    <location>
        <position position="40"/>
    </location>
</feature>
<gene>
    <name evidence="1" type="ORF">S01H1_78783</name>
</gene>
<reference evidence="1" key="1">
    <citation type="journal article" date="2014" name="Front. Microbiol.">
        <title>High frequency of phylogenetically diverse reductive dehalogenase-homologous genes in deep subseafloor sedimentary metagenomes.</title>
        <authorList>
            <person name="Kawai M."/>
            <person name="Futagami T."/>
            <person name="Toyoda A."/>
            <person name="Takaki Y."/>
            <person name="Nishi S."/>
            <person name="Hori S."/>
            <person name="Arai W."/>
            <person name="Tsubouchi T."/>
            <person name="Morono Y."/>
            <person name="Uchiyama I."/>
            <person name="Ito T."/>
            <person name="Fujiyama A."/>
            <person name="Inagaki F."/>
            <person name="Takami H."/>
        </authorList>
    </citation>
    <scope>NUCLEOTIDE SEQUENCE</scope>
    <source>
        <strain evidence="1">Expedition CK06-06</strain>
    </source>
</reference>
<sequence length="40" mass="4584">MLDALELLAIRHGWLCAAFRRIDVRQDQGRQLLLHADIGV</sequence>
<accession>X0ZIT8</accession>